<organism evidence="2">
    <name type="scientific">Drosophila melanogaster</name>
    <name type="common">Fruit fly</name>
    <dbReference type="NCBI Taxonomy" id="7227"/>
    <lineage>
        <taxon>Eukaryota</taxon>
        <taxon>Metazoa</taxon>
        <taxon>Ecdysozoa</taxon>
        <taxon>Arthropoda</taxon>
        <taxon>Hexapoda</taxon>
        <taxon>Insecta</taxon>
        <taxon>Pterygota</taxon>
        <taxon>Neoptera</taxon>
        <taxon>Endopterygota</taxon>
        <taxon>Diptera</taxon>
        <taxon>Brachycera</taxon>
        <taxon>Muscomorpha</taxon>
        <taxon>Ephydroidea</taxon>
        <taxon>Drosophilidae</taxon>
        <taxon>Drosophila</taxon>
        <taxon>Sophophora</taxon>
    </lineage>
</organism>
<dbReference type="AlphaFoldDB" id="Q6IK25"/>
<accession>Q6IK25</accession>
<feature type="transmembrane region" description="Helical" evidence="1">
    <location>
        <begin position="27"/>
        <end position="47"/>
    </location>
</feature>
<keyword evidence="1" id="KW-0812">Transmembrane</keyword>
<protein>
    <submittedName>
        <fullName evidence="2">HDC13490</fullName>
    </submittedName>
</protein>
<dbReference type="EMBL" id="BK002541">
    <property type="protein sequence ID" value="DAA04047.1"/>
    <property type="molecule type" value="Genomic_DNA"/>
</dbReference>
<proteinExistence type="predicted"/>
<evidence type="ECO:0000256" key="1">
    <source>
        <dbReference type="SAM" id="Phobius"/>
    </source>
</evidence>
<name>Q6IK25_DROME</name>
<keyword evidence="1" id="KW-0472">Membrane</keyword>
<keyword evidence="1" id="KW-1133">Transmembrane helix</keyword>
<reference evidence="2" key="1">
    <citation type="journal article" date="2003" name="Genome Biol.">
        <title>An integrated gene annotation and transcriptional profiling approach towards the full gene content of the Drosophila genome.</title>
        <authorList>
            <person name="Hild M."/>
            <person name="Beckmann B."/>
            <person name="Haas S.A."/>
            <person name="Koch B."/>
            <person name="Solovyev V."/>
            <person name="Busold C."/>
            <person name="Fellenberg K."/>
            <person name="Boutros M."/>
            <person name="Vingron M."/>
            <person name="Sauer F."/>
            <person name="Hoheisel J.D."/>
            <person name="Paro R."/>
        </authorList>
    </citation>
    <scope>NUCLEOTIDE SEQUENCE</scope>
</reference>
<evidence type="ECO:0000313" key="2">
    <source>
        <dbReference type="EMBL" id="DAA04047.1"/>
    </source>
</evidence>
<gene>
    <name evidence="2" type="ORF">HDC13490</name>
</gene>
<sequence length="59" mass="6918">MGECEWEGCNQNQFHFLMRRSLYGSNFCPTVPVLAEGFLWLLVAYWFSVPCRRKDNVNG</sequence>